<proteinExistence type="predicted"/>
<comment type="caution">
    <text evidence="2">The sequence shown here is derived from an EMBL/GenBank/DDBJ whole genome shotgun (WGS) entry which is preliminary data.</text>
</comment>
<dbReference type="EMBL" id="JAWWNJ010000131">
    <property type="protein sequence ID" value="KAK6987620.1"/>
    <property type="molecule type" value="Genomic_DNA"/>
</dbReference>
<gene>
    <name evidence="2" type="ORF">R3P38DRAFT_3230713</name>
</gene>
<evidence type="ECO:0000313" key="3">
    <source>
        <dbReference type="Proteomes" id="UP001362999"/>
    </source>
</evidence>
<accession>A0AAV9ZMI3</accession>
<sequence>MSSSALPLARSWHVPNSRKVNIAPAASTGLASASLSLYDDVASAGRLAEQEALSSSSGHSYGQGNRISDHSSSVAPDVSSQLHSEIPDHPFPVHVPSRCLDNDFGPSKLVYPPKRLLLGCTSERRVDQYLITRQAFPLPTPCELHPPNPFQAIVQNYGDDSEDEEAGSEADEDLHLRNRFPTRYLPRSIFAREAPSPSSASKPYRPAI</sequence>
<evidence type="ECO:0000313" key="2">
    <source>
        <dbReference type="EMBL" id="KAK6987620.1"/>
    </source>
</evidence>
<keyword evidence="3" id="KW-1185">Reference proteome</keyword>
<organism evidence="2 3">
    <name type="scientific">Favolaschia claudopus</name>
    <dbReference type="NCBI Taxonomy" id="2862362"/>
    <lineage>
        <taxon>Eukaryota</taxon>
        <taxon>Fungi</taxon>
        <taxon>Dikarya</taxon>
        <taxon>Basidiomycota</taxon>
        <taxon>Agaricomycotina</taxon>
        <taxon>Agaricomycetes</taxon>
        <taxon>Agaricomycetidae</taxon>
        <taxon>Agaricales</taxon>
        <taxon>Marasmiineae</taxon>
        <taxon>Mycenaceae</taxon>
        <taxon>Favolaschia</taxon>
    </lineage>
</organism>
<protein>
    <submittedName>
        <fullName evidence="2">Uncharacterized protein</fullName>
    </submittedName>
</protein>
<name>A0AAV9ZMI3_9AGAR</name>
<evidence type="ECO:0000256" key="1">
    <source>
        <dbReference type="SAM" id="MobiDB-lite"/>
    </source>
</evidence>
<reference evidence="2 3" key="1">
    <citation type="journal article" date="2024" name="J Genomics">
        <title>Draft genome sequencing and assembly of Favolaschia claudopus CIRM-BRFM 2984 isolated from oak limbs.</title>
        <authorList>
            <person name="Navarro D."/>
            <person name="Drula E."/>
            <person name="Chaduli D."/>
            <person name="Cazenave R."/>
            <person name="Ahrendt S."/>
            <person name="Wang J."/>
            <person name="Lipzen A."/>
            <person name="Daum C."/>
            <person name="Barry K."/>
            <person name="Grigoriev I.V."/>
            <person name="Favel A."/>
            <person name="Rosso M.N."/>
            <person name="Martin F."/>
        </authorList>
    </citation>
    <scope>NUCLEOTIDE SEQUENCE [LARGE SCALE GENOMIC DNA]</scope>
    <source>
        <strain evidence="2 3">CIRM-BRFM 2984</strain>
    </source>
</reference>
<dbReference type="AlphaFoldDB" id="A0AAV9ZMI3"/>
<feature type="region of interest" description="Disordered" evidence="1">
    <location>
        <begin position="48"/>
        <end position="76"/>
    </location>
</feature>
<feature type="compositionally biased region" description="Polar residues" evidence="1">
    <location>
        <begin position="52"/>
        <end position="76"/>
    </location>
</feature>
<dbReference type="Proteomes" id="UP001362999">
    <property type="component" value="Unassembled WGS sequence"/>
</dbReference>